<name>A0A163S1Q6_9BACL</name>
<keyword evidence="2" id="KW-1185">Reference proteome</keyword>
<gene>
    <name evidence="1" type="ORF">AWM68_17505</name>
</gene>
<dbReference type="AlphaFoldDB" id="A0A163S1Q6"/>
<accession>A0A163S1Q6</accession>
<comment type="caution">
    <text evidence="1">The sequence shown here is derived from an EMBL/GenBank/DDBJ whole genome shotgun (WGS) entry which is preliminary data.</text>
</comment>
<dbReference type="OrthoDB" id="2679443at2"/>
<sequence length="99" mass="11936">MNQSKSDEKRKLKMIEDILNHPVPGEVYIETSGRIWKELVLRHFNKLERKELTLMELVKWLETKESVKYSQKYELVKYPIIECIKYISKVTKRPITIIE</sequence>
<evidence type="ECO:0000313" key="2">
    <source>
        <dbReference type="Proteomes" id="UP000076567"/>
    </source>
</evidence>
<evidence type="ECO:0000313" key="1">
    <source>
        <dbReference type="EMBL" id="KZE67969.1"/>
    </source>
</evidence>
<reference evidence="2" key="1">
    <citation type="submission" date="2016-01" db="EMBL/GenBank/DDBJ databases">
        <title>Draft genome of Chromobacterium sp. F49.</title>
        <authorList>
            <person name="Hong K.W."/>
        </authorList>
    </citation>
    <scope>NUCLEOTIDE SEQUENCE [LARGE SCALE GENOMIC DNA]</scope>
    <source>
        <strain evidence="2">P7IIIA</strain>
    </source>
</reference>
<organism evidence="1 2">
    <name type="scientific">Fictibacillus phosphorivorans</name>
    <dbReference type="NCBI Taxonomy" id="1221500"/>
    <lineage>
        <taxon>Bacteria</taxon>
        <taxon>Bacillati</taxon>
        <taxon>Bacillota</taxon>
        <taxon>Bacilli</taxon>
        <taxon>Bacillales</taxon>
        <taxon>Fictibacillaceae</taxon>
        <taxon>Fictibacillus</taxon>
    </lineage>
</organism>
<dbReference type="Proteomes" id="UP000076567">
    <property type="component" value="Unassembled WGS sequence"/>
</dbReference>
<proteinExistence type="predicted"/>
<protein>
    <submittedName>
        <fullName evidence="1">Uncharacterized protein</fullName>
    </submittedName>
</protein>
<dbReference type="RefSeq" id="WP_066238412.1">
    <property type="nucleotide sequence ID" value="NZ_LRFC01000006.1"/>
</dbReference>
<dbReference type="EMBL" id="LRFC01000006">
    <property type="protein sequence ID" value="KZE67969.1"/>
    <property type="molecule type" value="Genomic_DNA"/>
</dbReference>